<protein>
    <submittedName>
        <fullName evidence="1">Uncharacterized protein</fullName>
    </submittedName>
</protein>
<name>A0ACC1TCX2_9APHY</name>
<organism evidence="1 2">
    <name type="scientific">Phlebia brevispora</name>
    <dbReference type="NCBI Taxonomy" id="194682"/>
    <lineage>
        <taxon>Eukaryota</taxon>
        <taxon>Fungi</taxon>
        <taxon>Dikarya</taxon>
        <taxon>Basidiomycota</taxon>
        <taxon>Agaricomycotina</taxon>
        <taxon>Agaricomycetes</taxon>
        <taxon>Polyporales</taxon>
        <taxon>Meruliaceae</taxon>
        <taxon>Phlebia</taxon>
    </lineage>
</organism>
<reference evidence="1" key="1">
    <citation type="submission" date="2022-07" db="EMBL/GenBank/DDBJ databases">
        <title>Genome Sequence of Phlebia brevispora.</title>
        <authorList>
            <person name="Buettner E."/>
        </authorList>
    </citation>
    <scope>NUCLEOTIDE SEQUENCE</scope>
    <source>
        <strain evidence="1">MPL23</strain>
    </source>
</reference>
<dbReference type="EMBL" id="JANHOG010000102">
    <property type="protein sequence ID" value="KAJ3558232.1"/>
    <property type="molecule type" value="Genomic_DNA"/>
</dbReference>
<sequence>MSFTTEKQVAIAAVRRACALTSSIFQHLHINETSIKSDESPVTVGDFSSQAVINTLLSNTFPEDPVVGEEDSTELRIPSNEWLRSRISELVNKALTSPLQEGEQPEWGLGPDGTVSTAQILDMIDRGRYQGGRHGRMWTLDPIDGTKGFLRGGQYAVCLALIVNAQVKLGVVGCPNLPVSPTEPDGPRGCIFYAVRGEGVYQVPISAPFTSTPVRLRIPSRTHDNLRIWQSIGHTRLSFNDKVAEALGTTVPSISMDSQAKYCSILREGGIYLRLPDDINFREKIWDHAPSTILIEEAGGIVTDAYGKPLDFGQDRTLAANYGVVAAGKDVHKAVIETLTRLEE</sequence>
<comment type="caution">
    <text evidence="1">The sequence shown here is derived from an EMBL/GenBank/DDBJ whole genome shotgun (WGS) entry which is preliminary data.</text>
</comment>
<accession>A0ACC1TCX2</accession>
<gene>
    <name evidence="1" type="ORF">NM688_g1049</name>
</gene>
<dbReference type="Proteomes" id="UP001148662">
    <property type="component" value="Unassembled WGS sequence"/>
</dbReference>
<proteinExistence type="predicted"/>
<evidence type="ECO:0000313" key="1">
    <source>
        <dbReference type="EMBL" id="KAJ3558232.1"/>
    </source>
</evidence>
<keyword evidence="2" id="KW-1185">Reference proteome</keyword>
<evidence type="ECO:0000313" key="2">
    <source>
        <dbReference type="Proteomes" id="UP001148662"/>
    </source>
</evidence>